<dbReference type="GO" id="GO:0008270">
    <property type="term" value="F:zinc ion binding"/>
    <property type="evidence" value="ECO:0007669"/>
    <property type="project" value="UniProtKB-KW"/>
</dbReference>
<proteinExistence type="predicted"/>
<dbReference type="PROSITE" id="PS00518">
    <property type="entry name" value="ZF_RING_1"/>
    <property type="match status" value="1"/>
</dbReference>
<keyword evidence="3" id="KW-0862">Zinc</keyword>
<evidence type="ECO:0000259" key="6">
    <source>
        <dbReference type="PROSITE" id="PS50089"/>
    </source>
</evidence>
<dbReference type="Gene3D" id="3.30.40.10">
    <property type="entry name" value="Zinc/RING finger domain, C3HC4 (zinc finger)"/>
    <property type="match status" value="1"/>
</dbReference>
<dbReference type="SUPFAM" id="SSF49899">
    <property type="entry name" value="Concanavalin A-like lectins/glucanases"/>
    <property type="match status" value="1"/>
</dbReference>
<accession>A0AA40LLS3</accession>
<dbReference type="SUPFAM" id="SSF57850">
    <property type="entry name" value="RING/U-box"/>
    <property type="match status" value="1"/>
</dbReference>
<feature type="domain" description="RING-type" evidence="6">
    <location>
        <begin position="57"/>
        <end position="95"/>
    </location>
</feature>
<keyword evidence="2 4" id="KW-0863">Zinc-finger</keyword>
<gene>
    <name evidence="7" type="ORF">QTO34_004012</name>
</gene>
<keyword evidence="8" id="KW-1185">Reference proteome</keyword>
<keyword evidence="1" id="KW-0479">Metal-binding</keyword>
<dbReference type="Proteomes" id="UP001177744">
    <property type="component" value="Unassembled WGS sequence"/>
</dbReference>
<organism evidence="7 8">
    <name type="scientific">Cnephaeus nilssonii</name>
    <name type="common">Northern bat</name>
    <name type="synonym">Eptesicus nilssonii</name>
    <dbReference type="NCBI Taxonomy" id="3371016"/>
    <lineage>
        <taxon>Eukaryota</taxon>
        <taxon>Metazoa</taxon>
        <taxon>Chordata</taxon>
        <taxon>Craniata</taxon>
        <taxon>Vertebrata</taxon>
        <taxon>Euteleostomi</taxon>
        <taxon>Mammalia</taxon>
        <taxon>Eutheria</taxon>
        <taxon>Laurasiatheria</taxon>
        <taxon>Chiroptera</taxon>
        <taxon>Yangochiroptera</taxon>
        <taxon>Vespertilionidae</taxon>
        <taxon>Cnephaeus</taxon>
    </lineage>
</organism>
<keyword evidence="5" id="KW-0175">Coiled coil</keyword>
<feature type="coiled-coil region" evidence="5">
    <location>
        <begin position="227"/>
        <end position="257"/>
    </location>
</feature>
<protein>
    <recommendedName>
        <fullName evidence="6">RING-type domain-containing protein</fullName>
    </recommendedName>
</protein>
<comment type="caution">
    <text evidence="7">The sequence shown here is derived from an EMBL/GenBank/DDBJ whole genome shotgun (WGS) entry which is preliminary data.</text>
</comment>
<evidence type="ECO:0000256" key="1">
    <source>
        <dbReference type="ARBA" id="ARBA00022723"/>
    </source>
</evidence>
<sequence length="445" mass="50771">MRPWVRMKLNPRSGRGRVPLDPGEAGSRVRKALETLDLLLRKMDSDLPQNFQKELTCAICLNHCIDPVTMGCGHSFCCSCLYVSWEKAESPTCCPEPSEQKILKTNITLQNLVSMARKASLGQFLSSEDNRCGLHRRQSRSSVKMTGACSVCTAPALRSTRPTDTAPWKRLLRNTGKKLSNQMRSLWEKIQEIKKTLSKDGRIPVYWMAYLYKRQDETRAFYETLQLVLQEEDKKNLERLIDEESKLSEQLKKCQAKRVSRCSAHASASAARTHCTSHHWTDGQAQHFRVGVSFTGEITHDNIQLFNDVRSLRFMGDLPHVSRDPGASNCFAAWGAHVFKSGKHYWEVYVDKSWDWAVGVCEDPWMKKNGTLTECKDTFLLIHVKDDNQTTLWTTAPMARQYIQKPLGGLVCSLMLTIEVRSPFQEYIGDLCNNNFRPYISLATH</sequence>
<evidence type="ECO:0000256" key="4">
    <source>
        <dbReference type="PROSITE-ProRule" id="PRU00175"/>
    </source>
</evidence>
<feature type="non-terminal residue" evidence="7">
    <location>
        <position position="445"/>
    </location>
</feature>
<evidence type="ECO:0000313" key="7">
    <source>
        <dbReference type="EMBL" id="KAK1336208.1"/>
    </source>
</evidence>
<name>A0AA40LLS3_CNENI</name>
<dbReference type="InterPro" id="IPR017907">
    <property type="entry name" value="Znf_RING_CS"/>
</dbReference>
<dbReference type="EMBL" id="JAULJE010000013">
    <property type="protein sequence ID" value="KAK1336208.1"/>
    <property type="molecule type" value="Genomic_DNA"/>
</dbReference>
<dbReference type="PROSITE" id="PS50089">
    <property type="entry name" value="ZF_RING_2"/>
    <property type="match status" value="1"/>
</dbReference>
<dbReference type="InterPro" id="IPR043136">
    <property type="entry name" value="B30.2/SPRY_sf"/>
</dbReference>
<evidence type="ECO:0000256" key="2">
    <source>
        <dbReference type="ARBA" id="ARBA00022771"/>
    </source>
</evidence>
<dbReference type="PANTHER" id="PTHR24103">
    <property type="entry name" value="E3 UBIQUITIN-PROTEIN LIGASE TRIM"/>
    <property type="match status" value="1"/>
</dbReference>
<dbReference type="AlphaFoldDB" id="A0AA40LLS3"/>
<dbReference type="SMART" id="SM00184">
    <property type="entry name" value="RING"/>
    <property type="match status" value="1"/>
</dbReference>
<dbReference type="InterPro" id="IPR013083">
    <property type="entry name" value="Znf_RING/FYVE/PHD"/>
</dbReference>
<evidence type="ECO:0000313" key="8">
    <source>
        <dbReference type="Proteomes" id="UP001177744"/>
    </source>
</evidence>
<reference evidence="7" key="1">
    <citation type="submission" date="2023-06" db="EMBL/GenBank/DDBJ databases">
        <title>Reference genome for the Northern bat (Eptesicus nilssonii), a most northern bat species.</title>
        <authorList>
            <person name="Laine V.N."/>
            <person name="Pulliainen A.T."/>
            <person name="Lilley T.M."/>
        </authorList>
    </citation>
    <scope>NUCLEOTIDE SEQUENCE</scope>
    <source>
        <strain evidence="7">BLF_Eptnil</strain>
        <tissue evidence="7">Kidney</tissue>
    </source>
</reference>
<dbReference type="Gene3D" id="2.60.120.920">
    <property type="match status" value="1"/>
</dbReference>
<dbReference type="InterPro" id="IPR013320">
    <property type="entry name" value="ConA-like_dom_sf"/>
</dbReference>
<dbReference type="InterPro" id="IPR001841">
    <property type="entry name" value="Znf_RING"/>
</dbReference>
<evidence type="ECO:0000256" key="3">
    <source>
        <dbReference type="ARBA" id="ARBA00022833"/>
    </source>
</evidence>
<dbReference type="InterPro" id="IPR050143">
    <property type="entry name" value="TRIM/RBCC"/>
</dbReference>
<evidence type="ECO:0000256" key="5">
    <source>
        <dbReference type="SAM" id="Coils"/>
    </source>
</evidence>